<sequence>MVSNADAVLSIMKEREVLSAMKPGAVWIQMSTIGVEGTERAFRLAATRPEIAFLDAPVSGSKAAAEQGKLVILASGDQARLAATAQPFFDAIAVQTHWLGDVGQGTRMKLLFNAWIAVLNEGVAEVSILGDALGIDLGRFASLVSGGPLVPAWAVAKFQKIKAGRTAETEFPLRWAHKDVQLALAAAGEERARLPILNNIDATWAEAEPGFGADDLSAIYLALTNGVKR</sequence>
<protein>
    <submittedName>
        <fullName evidence="3">3-hydroxyisobutyrate dehydrogenase</fullName>
    </submittedName>
</protein>
<dbReference type="Pfam" id="PF14833">
    <property type="entry name" value="NAD_binding_11"/>
    <property type="match status" value="1"/>
</dbReference>
<evidence type="ECO:0000313" key="4">
    <source>
        <dbReference type="Proteomes" id="UP000253606"/>
    </source>
</evidence>
<dbReference type="InterPro" id="IPR051265">
    <property type="entry name" value="HIBADH-related_NP60_sf"/>
</dbReference>
<dbReference type="OrthoDB" id="9786703at2"/>
<dbReference type="GO" id="GO:0051287">
    <property type="term" value="F:NAD binding"/>
    <property type="evidence" value="ECO:0007669"/>
    <property type="project" value="InterPro"/>
</dbReference>
<dbReference type="InterPro" id="IPR006115">
    <property type="entry name" value="6PGDH_NADP-bd"/>
</dbReference>
<dbReference type="InterPro" id="IPR029154">
    <property type="entry name" value="HIBADH-like_NADP-bd"/>
</dbReference>
<dbReference type="Gene3D" id="3.40.50.720">
    <property type="entry name" value="NAD(P)-binding Rossmann-like Domain"/>
    <property type="match status" value="1"/>
</dbReference>
<dbReference type="SUPFAM" id="SSF51735">
    <property type="entry name" value="NAD(P)-binding Rossmann-fold domains"/>
    <property type="match status" value="1"/>
</dbReference>
<keyword evidence="4" id="KW-1185">Reference proteome</keyword>
<evidence type="ECO:0000259" key="1">
    <source>
        <dbReference type="Pfam" id="PF03446"/>
    </source>
</evidence>
<dbReference type="Pfam" id="PF03446">
    <property type="entry name" value="NAD_binding_2"/>
    <property type="match status" value="1"/>
</dbReference>
<dbReference type="PANTHER" id="PTHR43580">
    <property type="entry name" value="OXIDOREDUCTASE GLYR1-RELATED"/>
    <property type="match status" value="1"/>
</dbReference>
<gene>
    <name evidence="3" type="ORF">ACPOL_5300</name>
</gene>
<dbReference type="InterPro" id="IPR013328">
    <property type="entry name" value="6PGD_dom2"/>
</dbReference>
<dbReference type="InterPro" id="IPR036291">
    <property type="entry name" value="NAD(P)-bd_dom_sf"/>
</dbReference>
<proteinExistence type="predicted"/>
<dbReference type="Proteomes" id="UP000253606">
    <property type="component" value="Chromosome"/>
</dbReference>
<dbReference type="KEGG" id="abas:ACPOL_5300"/>
<evidence type="ECO:0000313" key="3">
    <source>
        <dbReference type="EMBL" id="AXC14550.1"/>
    </source>
</evidence>
<dbReference type="SUPFAM" id="SSF48179">
    <property type="entry name" value="6-phosphogluconate dehydrogenase C-terminal domain-like"/>
    <property type="match status" value="1"/>
</dbReference>
<feature type="domain" description="3-hydroxyisobutyrate dehydrogenase-like NAD-binding" evidence="2">
    <location>
        <begin position="103"/>
        <end position="220"/>
    </location>
</feature>
<reference evidence="3 4" key="1">
    <citation type="journal article" date="2018" name="Front. Microbiol.">
        <title>Hydrolytic Capabilities as a Key to Environmental Success: Chitinolytic and Cellulolytic Acidobacteria From Acidic Sub-arctic Soils and Boreal Peatlands.</title>
        <authorList>
            <person name="Belova S.E."/>
            <person name="Ravin N.V."/>
            <person name="Pankratov T.A."/>
            <person name="Rakitin A.L."/>
            <person name="Ivanova A.A."/>
            <person name="Beletsky A.V."/>
            <person name="Mardanov A.V."/>
            <person name="Sinninghe Damste J.S."/>
            <person name="Dedysh S.N."/>
        </authorList>
    </citation>
    <scope>NUCLEOTIDE SEQUENCE [LARGE SCALE GENOMIC DNA]</scope>
    <source>
        <strain evidence="3 4">SBC82</strain>
    </source>
</reference>
<dbReference type="AlphaFoldDB" id="A0A2Z5G6E4"/>
<dbReference type="GO" id="GO:0050661">
    <property type="term" value="F:NADP binding"/>
    <property type="evidence" value="ECO:0007669"/>
    <property type="project" value="InterPro"/>
</dbReference>
<accession>A0A2Z5G6E4</accession>
<organism evidence="3 4">
    <name type="scientific">Acidisarcina polymorpha</name>
    <dbReference type="NCBI Taxonomy" id="2211140"/>
    <lineage>
        <taxon>Bacteria</taxon>
        <taxon>Pseudomonadati</taxon>
        <taxon>Acidobacteriota</taxon>
        <taxon>Terriglobia</taxon>
        <taxon>Terriglobales</taxon>
        <taxon>Acidobacteriaceae</taxon>
        <taxon>Acidisarcina</taxon>
    </lineage>
</organism>
<dbReference type="InterPro" id="IPR008927">
    <property type="entry name" value="6-PGluconate_DH-like_C_sf"/>
</dbReference>
<feature type="domain" description="6-phosphogluconate dehydrogenase NADP-binding" evidence="1">
    <location>
        <begin position="1"/>
        <end position="100"/>
    </location>
</feature>
<dbReference type="PANTHER" id="PTHR43580:SF2">
    <property type="entry name" value="CYTOKINE-LIKE NUCLEAR FACTOR N-PAC"/>
    <property type="match status" value="1"/>
</dbReference>
<name>A0A2Z5G6E4_9BACT</name>
<dbReference type="EMBL" id="CP030840">
    <property type="protein sequence ID" value="AXC14550.1"/>
    <property type="molecule type" value="Genomic_DNA"/>
</dbReference>
<dbReference type="Gene3D" id="1.10.1040.10">
    <property type="entry name" value="N-(1-d-carboxylethyl)-l-norvaline Dehydrogenase, domain 2"/>
    <property type="match status" value="1"/>
</dbReference>
<evidence type="ECO:0000259" key="2">
    <source>
        <dbReference type="Pfam" id="PF14833"/>
    </source>
</evidence>